<dbReference type="SUPFAM" id="SSF52540">
    <property type="entry name" value="P-loop containing nucleoside triphosphate hydrolases"/>
    <property type="match status" value="1"/>
</dbReference>
<organism evidence="5 6">
    <name type="scientific">Paroceanicella profunda</name>
    <dbReference type="NCBI Taxonomy" id="2579971"/>
    <lineage>
        <taxon>Bacteria</taxon>
        <taxon>Pseudomonadati</taxon>
        <taxon>Pseudomonadota</taxon>
        <taxon>Alphaproteobacteria</taxon>
        <taxon>Rhodobacterales</taxon>
        <taxon>Paracoccaceae</taxon>
        <taxon>Paroceanicella</taxon>
    </lineage>
</organism>
<keyword evidence="1" id="KW-0813">Transport</keyword>
<dbReference type="Pfam" id="PF08402">
    <property type="entry name" value="TOBE_2"/>
    <property type="match status" value="1"/>
</dbReference>
<evidence type="ECO:0000313" key="6">
    <source>
        <dbReference type="Proteomes" id="UP000305888"/>
    </source>
</evidence>
<dbReference type="GO" id="GO:0015847">
    <property type="term" value="P:putrescine transport"/>
    <property type="evidence" value="ECO:0007669"/>
    <property type="project" value="UniProtKB-ARBA"/>
</dbReference>
<dbReference type="InterPro" id="IPR003439">
    <property type="entry name" value="ABC_transporter-like_ATP-bd"/>
</dbReference>
<accession>A0A5B8G1T4</accession>
<protein>
    <submittedName>
        <fullName evidence="5">ABC transporter ATP-binding protein</fullName>
    </submittedName>
</protein>
<dbReference type="RefSeq" id="WP_138573886.1">
    <property type="nucleotide sequence ID" value="NZ_CP040819.1"/>
</dbReference>
<keyword evidence="5" id="KW-0614">Plasmid</keyword>
<dbReference type="PANTHER" id="PTHR42781">
    <property type="entry name" value="SPERMIDINE/PUTRESCINE IMPORT ATP-BINDING PROTEIN POTA"/>
    <property type="match status" value="1"/>
</dbReference>
<dbReference type="GO" id="GO:0022857">
    <property type="term" value="F:transmembrane transporter activity"/>
    <property type="evidence" value="ECO:0007669"/>
    <property type="project" value="InterPro"/>
</dbReference>
<keyword evidence="3 5" id="KW-0067">ATP-binding</keyword>
<dbReference type="Gene3D" id="2.40.50.100">
    <property type="match status" value="1"/>
</dbReference>
<dbReference type="Proteomes" id="UP000305888">
    <property type="component" value="Plasmid pD4M1A"/>
</dbReference>
<dbReference type="OrthoDB" id="9802264at2"/>
<dbReference type="GO" id="GO:0016887">
    <property type="term" value="F:ATP hydrolysis activity"/>
    <property type="evidence" value="ECO:0007669"/>
    <property type="project" value="InterPro"/>
</dbReference>
<dbReference type="GO" id="GO:0005524">
    <property type="term" value="F:ATP binding"/>
    <property type="evidence" value="ECO:0007669"/>
    <property type="project" value="UniProtKB-KW"/>
</dbReference>
<evidence type="ECO:0000259" key="4">
    <source>
        <dbReference type="PROSITE" id="PS50893"/>
    </source>
</evidence>
<evidence type="ECO:0000256" key="3">
    <source>
        <dbReference type="ARBA" id="ARBA00022840"/>
    </source>
</evidence>
<geneLocation type="plasmid" evidence="6">
    <name>pd4m1a</name>
</geneLocation>
<dbReference type="SUPFAM" id="SSF50331">
    <property type="entry name" value="MOP-like"/>
    <property type="match status" value="1"/>
</dbReference>
<dbReference type="FunFam" id="3.40.50.300:FF:000133">
    <property type="entry name" value="Spermidine/putrescine import ATP-binding protein PotA"/>
    <property type="match status" value="1"/>
</dbReference>
<gene>
    <name evidence="5" type="ORF">FDP22_18360</name>
</gene>
<dbReference type="Gene3D" id="2.40.50.140">
    <property type="entry name" value="Nucleic acid-binding proteins"/>
    <property type="match status" value="1"/>
</dbReference>
<dbReference type="Gene3D" id="3.40.50.300">
    <property type="entry name" value="P-loop containing nucleotide triphosphate hydrolases"/>
    <property type="match status" value="1"/>
</dbReference>
<dbReference type="InterPro" id="IPR012340">
    <property type="entry name" value="NA-bd_OB-fold"/>
</dbReference>
<dbReference type="SMART" id="SM00382">
    <property type="entry name" value="AAA"/>
    <property type="match status" value="1"/>
</dbReference>
<name>A0A5B8G1T4_9RHOB</name>
<dbReference type="KEGG" id="ppru:FDP22_18360"/>
<dbReference type="Pfam" id="PF00005">
    <property type="entry name" value="ABC_tran"/>
    <property type="match status" value="1"/>
</dbReference>
<dbReference type="GO" id="GO:0043190">
    <property type="term" value="C:ATP-binding cassette (ABC) transporter complex"/>
    <property type="evidence" value="ECO:0007669"/>
    <property type="project" value="InterPro"/>
</dbReference>
<dbReference type="PANTHER" id="PTHR42781:SF4">
    <property type="entry name" value="SPERMIDINE_PUTRESCINE IMPORT ATP-BINDING PROTEIN POTA"/>
    <property type="match status" value="1"/>
</dbReference>
<evidence type="ECO:0000313" key="5">
    <source>
        <dbReference type="EMBL" id="QDL93850.1"/>
    </source>
</evidence>
<keyword evidence="2" id="KW-0547">Nucleotide-binding</keyword>
<dbReference type="AlphaFoldDB" id="A0A5B8G1T4"/>
<dbReference type="InterPro" id="IPR008995">
    <property type="entry name" value="Mo/tungstate-bd_C_term_dom"/>
</dbReference>
<dbReference type="PROSITE" id="PS00211">
    <property type="entry name" value="ABC_TRANSPORTER_1"/>
    <property type="match status" value="1"/>
</dbReference>
<dbReference type="InterPro" id="IPR027417">
    <property type="entry name" value="P-loop_NTPase"/>
</dbReference>
<evidence type="ECO:0000256" key="1">
    <source>
        <dbReference type="ARBA" id="ARBA00022448"/>
    </source>
</evidence>
<dbReference type="InterPro" id="IPR050093">
    <property type="entry name" value="ABC_SmlMolc_Importer"/>
</dbReference>
<dbReference type="InterPro" id="IPR003593">
    <property type="entry name" value="AAA+_ATPase"/>
</dbReference>
<sequence length="358" mass="37251">MTAPVSVRGVSRFYGEAAALADVSLEIAAGEFIVLLGPSGCGKTTLLSILGGFVSPSAGQVFIGGRDMGGLPPAKRPTTTMFQDYALFPHMSLIDNVGFGLRMRGQPRRARDARALECLDMVGLSASAKRRPHELSGGQRQRVALARALAVDPDVLLLDEPLGALDLGLRRQMQEELKAIQKRVGTTFIHVTHDQEEAMAIADRIVVMNAGKVEDFATPAEIYLRPRSLFSAGFMGECNFLPARVEGPAGQGALALTGPSGPLTLPDAAFLGPAPAPGAEVTLCIRPEHLGPGPGGIPLGEGRIERLAFLGAHTRAVVAGAAGPLIAALPQTSPAREGDSIALWAAPEALVALPAAGD</sequence>
<reference evidence="5 6" key="1">
    <citation type="submission" date="2019-06" db="EMBL/GenBank/DDBJ databases">
        <title>Genome sequence of Rhodobacteraceae bacterium D4M1.</title>
        <authorList>
            <person name="Cao J."/>
        </authorList>
    </citation>
    <scope>NUCLEOTIDE SEQUENCE [LARGE SCALE GENOMIC DNA]</scope>
    <source>
        <strain evidence="5 6">D4M1</strain>
        <plasmid evidence="6">pd4m1a</plasmid>
    </source>
</reference>
<feature type="domain" description="ABC transporter" evidence="4">
    <location>
        <begin position="5"/>
        <end position="235"/>
    </location>
</feature>
<dbReference type="InterPro" id="IPR017871">
    <property type="entry name" value="ABC_transporter-like_CS"/>
</dbReference>
<dbReference type="EMBL" id="CP040819">
    <property type="protein sequence ID" value="QDL93850.1"/>
    <property type="molecule type" value="Genomic_DNA"/>
</dbReference>
<dbReference type="PROSITE" id="PS50893">
    <property type="entry name" value="ABC_TRANSPORTER_2"/>
    <property type="match status" value="1"/>
</dbReference>
<keyword evidence="6" id="KW-1185">Reference proteome</keyword>
<dbReference type="InterPro" id="IPR013611">
    <property type="entry name" value="Transp-assoc_OB_typ2"/>
</dbReference>
<evidence type="ECO:0000256" key="2">
    <source>
        <dbReference type="ARBA" id="ARBA00022741"/>
    </source>
</evidence>
<proteinExistence type="predicted"/>